<keyword evidence="2" id="KW-1185">Reference proteome</keyword>
<evidence type="ECO:0000313" key="2">
    <source>
        <dbReference type="Proteomes" id="UP000005237"/>
    </source>
</evidence>
<evidence type="ECO:0000313" key="1">
    <source>
        <dbReference type="EnsemblMetazoa" id="CJA04867b.1"/>
    </source>
</evidence>
<reference evidence="2" key="1">
    <citation type="submission" date="2010-08" db="EMBL/GenBank/DDBJ databases">
        <authorList>
            <consortium name="Caenorhabditis japonica Sequencing Consortium"/>
            <person name="Wilson R.K."/>
        </authorList>
    </citation>
    <scope>NUCLEOTIDE SEQUENCE [LARGE SCALE GENOMIC DNA]</scope>
    <source>
        <strain evidence="2">DF5081</strain>
    </source>
</reference>
<reference evidence="1" key="2">
    <citation type="submission" date="2022-06" db="UniProtKB">
        <authorList>
            <consortium name="EnsemblMetazoa"/>
        </authorList>
    </citation>
    <scope>IDENTIFICATION</scope>
    <source>
        <strain evidence="1">DF5081</strain>
    </source>
</reference>
<dbReference type="AlphaFoldDB" id="A0A8R1DJZ3"/>
<sequence length="117" mass="13514">VRYVFKTKRNEFINATSLKEVETSITEGYRQLTDLVVRTGVRRMVHETMDMLLSMTDEIRLRSVSNTLDLDYLGRCQEIVRKNLVDLIALHAHMGNDKDSIFFHLSVRLGKLNMGAL</sequence>
<organism evidence="1 2">
    <name type="scientific">Caenorhabditis japonica</name>
    <dbReference type="NCBI Taxonomy" id="281687"/>
    <lineage>
        <taxon>Eukaryota</taxon>
        <taxon>Metazoa</taxon>
        <taxon>Ecdysozoa</taxon>
        <taxon>Nematoda</taxon>
        <taxon>Chromadorea</taxon>
        <taxon>Rhabditida</taxon>
        <taxon>Rhabditina</taxon>
        <taxon>Rhabditomorpha</taxon>
        <taxon>Rhabditoidea</taxon>
        <taxon>Rhabditidae</taxon>
        <taxon>Peloderinae</taxon>
        <taxon>Caenorhabditis</taxon>
    </lineage>
</organism>
<dbReference type="EnsemblMetazoa" id="CJA04867b.1">
    <property type="protein sequence ID" value="CJA04867b.1"/>
    <property type="gene ID" value="WBGene00124071"/>
</dbReference>
<dbReference type="Proteomes" id="UP000005237">
    <property type="component" value="Unassembled WGS sequence"/>
</dbReference>
<proteinExistence type="predicted"/>
<name>A0A8R1DJZ3_CAEJA</name>
<protein>
    <submittedName>
        <fullName evidence="1">Uncharacterized protein</fullName>
    </submittedName>
</protein>
<accession>A0A8R1DJZ3</accession>